<dbReference type="Pfam" id="PF09607">
    <property type="entry name" value="BrkDBD"/>
    <property type="match status" value="1"/>
</dbReference>
<dbReference type="InterPro" id="IPR010921">
    <property type="entry name" value="Trp_repressor/repl_initiator"/>
</dbReference>
<evidence type="ECO:0000313" key="5">
    <source>
        <dbReference type="Proteomes" id="UP001460270"/>
    </source>
</evidence>
<comment type="caution">
    <text evidence="4">The sequence shown here is derived from an EMBL/GenBank/DDBJ whole genome shotgun (WGS) entry which is preliminary data.</text>
</comment>
<dbReference type="GO" id="GO:0043565">
    <property type="term" value="F:sequence-specific DNA binding"/>
    <property type="evidence" value="ECO:0007669"/>
    <property type="project" value="InterPro"/>
</dbReference>
<dbReference type="SUPFAM" id="SSF48295">
    <property type="entry name" value="TrpR-like"/>
    <property type="match status" value="1"/>
</dbReference>
<evidence type="ECO:0000259" key="3">
    <source>
        <dbReference type="Pfam" id="PF09607"/>
    </source>
</evidence>
<keyword evidence="2" id="KW-0812">Transmembrane</keyword>
<evidence type="ECO:0000256" key="1">
    <source>
        <dbReference type="SAM" id="MobiDB-lite"/>
    </source>
</evidence>
<dbReference type="Gene3D" id="1.10.10.60">
    <property type="entry name" value="Homeodomain-like"/>
    <property type="match status" value="1"/>
</dbReference>
<feature type="transmembrane region" description="Helical" evidence="2">
    <location>
        <begin position="119"/>
        <end position="136"/>
    </location>
</feature>
<dbReference type="Proteomes" id="UP001460270">
    <property type="component" value="Unassembled WGS sequence"/>
</dbReference>
<feature type="domain" description="Brinker DNA-binding" evidence="3">
    <location>
        <begin position="23"/>
        <end position="70"/>
    </location>
</feature>
<keyword evidence="2" id="KW-1133">Transmembrane helix</keyword>
<gene>
    <name evidence="4" type="ORF">WMY93_005209</name>
</gene>
<sequence>MFEYDSGKLQSRTAAKQMPPVRRHAYDADLKLKAISHANEHRNRAAVRKYNINESMVRKWRKQEDDLRQAKKTTQSFRGNNTRWPQLEDKIEQWVMEQRAAGRSISTVLIRMKATTLDGAWISVTFVAPFLVFLFYEKT</sequence>
<evidence type="ECO:0000313" key="4">
    <source>
        <dbReference type="EMBL" id="KAK7934313.1"/>
    </source>
</evidence>
<dbReference type="AlphaFoldDB" id="A0AAW0PTB5"/>
<feature type="region of interest" description="Disordered" evidence="1">
    <location>
        <begin position="1"/>
        <end position="21"/>
    </location>
</feature>
<keyword evidence="5" id="KW-1185">Reference proteome</keyword>
<accession>A0AAW0PTB5</accession>
<name>A0AAW0PTB5_9GOBI</name>
<dbReference type="InterPro" id="IPR018586">
    <property type="entry name" value="Brinker_DNA-bd"/>
</dbReference>
<dbReference type="EMBL" id="JBBPFD010000003">
    <property type="protein sequence ID" value="KAK7934313.1"/>
    <property type="molecule type" value="Genomic_DNA"/>
</dbReference>
<keyword evidence="2" id="KW-0472">Membrane</keyword>
<reference evidence="5" key="1">
    <citation type="submission" date="2024-04" db="EMBL/GenBank/DDBJ databases">
        <title>Salinicola lusitanus LLJ914,a marine bacterium isolated from the Okinawa Trough.</title>
        <authorList>
            <person name="Li J."/>
        </authorList>
    </citation>
    <scope>NUCLEOTIDE SEQUENCE [LARGE SCALE GENOMIC DNA]</scope>
</reference>
<proteinExistence type="predicted"/>
<evidence type="ECO:0000256" key="2">
    <source>
        <dbReference type="SAM" id="Phobius"/>
    </source>
</evidence>
<protein>
    <recommendedName>
        <fullName evidence="3">Brinker DNA-binding domain-containing protein</fullName>
    </recommendedName>
</protein>
<organism evidence="4 5">
    <name type="scientific">Mugilogobius chulae</name>
    <name type="common">yellowstripe goby</name>
    <dbReference type="NCBI Taxonomy" id="88201"/>
    <lineage>
        <taxon>Eukaryota</taxon>
        <taxon>Metazoa</taxon>
        <taxon>Chordata</taxon>
        <taxon>Craniata</taxon>
        <taxon>Vertebrata</taxon>
        <taxon>Euteleostomi</taxon>
        <taxon>Actinopterygii</taxon>
        <taxon>Neopterygii</taxon>
        <taxon>Teleostei</taxon>
        <taxon>Neoteleostei</taxon>
        <taxon>Acanthomorphata</taxon>
        <taxon>Gobiaria</taxon>
        <taxon>Gobiiformes</taxon>
        <taxon>Gobioidei</taxon>
        <taxon>Gobiidae</taxon>
        <taxon>Gobionellinae</taxon>
        <taxon>Mugilogobius</taxon>
    </lineage>
</organism>